<name>A0AAV2P6A8_9HYME</name>
<evidence type="ECO:0000313" key="2">
    <source>
        <dbReference type="Proteomes" id="UP001497644"/>
    </source>
</evidence>
<organism evidence="1 2">
    <name type="scientific">Lasius platythorax</name>
    <dbReference type="NCBI Taxonomy" id="488582"/>
    <lineage>
        <taxon>Eukaryota</taxon>
        <taxon>Metazoa</taxon>
        <taxon>Ecdysozoa</taxon>
        <taxon>Arthropoda</taxon>
        <taxon>Hexapoda</taxon>
        <taxon>Insecta</taxon>
        <taxon>Pterygota</taxon>
        <taxon>Neoptera</taxon>
        <taxon>Endopterygota</taxon>
        <taxon>Hymenoptera</taxon>
        <taxon>Apocrita</taxon>
        <taxon>Aculeata</taxon>
        <taxon>Formicoidea</taxon>
        <taxon>Formicidae</taxon>
        <taxon>Formicinae</taxon>
        <taxon>Lasius</taxon>
        <taxon>Lasius</taxon>
    </lineage>
</organism>
<dbReference type="Proteomes" id="UP001497644">
    <property type="component" value="Chromosome 7"/>
</dbReference>
<dbReference type="AlphaFoldDB" id="A0AAV2P6A8"/>
<proteinExistence type="predicted"/>
<reference evidence="1" key="1">
    <citation type="submission" date="2024-04" db="EMBL/GenBank/DDBJ databases">
        <authorList>
            <consortium name="Molecular Ecology Group"/>
        </authorList>
    </citation>
    <scope>NUCLEOTIDE SEQUENCE</scope>
</reference>
<evidence type="ECO:0000313" key="1">
    <source>
        <dbReference type="EMBL" id="CAL1687483.1"/>
    </source>
</evidence>
<protein>
    <submittedName>
        <fullName evidence="1">Uncharacterized protein</fullName>
    </submittedName>
</protein>
<gene>
    <name evidence="1" type="ORF">LPLAT_LOCUS12682</name>
</gene>
<keyword evidence="2" id="KW-1185">Reference proteome</keyword>
<sequence>MLRCDPTSVSRSCRLTRQDATQHPPRPTVLVIRFYCAARWQHPVRVQGVMQREIGKGLGGDDALTAHQVKGMETD</sequence>
<accession>A0AAV2P6A8</accession>
<dbReference type="EMBL" id="OZ034830">
    <property type="protein sequence ID" value="CAL1687483.1"/>
    <property type="molecule type" value="Genomic_DNA"/>
</dbReference>